<gene>
    <name evidence="3" type="ORF">N0V89_006416</name>
</gene>
<evidence type="ECO:0000259" key="2">
    <source>
        <dbReference type="PROSITE" id="PS52004"/>
    </source>
</evidence>
<dbReference type="InterPro" id="IPR050091">
    <property type="entry name" value="PKS_NRPS_Biosynth_Enz"/>
</dbReference>
<comment type="caution">
    <text evidence="3">The sequence shown here is derived from an EMBL/GenBank/DDBJ whole genome shotgun (WGS) entry which is preliminary data.</text>
</comment>
<dbReference type="GO" id="GO:0004312">
    <property type="term" value="F:fatty acid synthase activity"/>
    <property type="evidence" value="ECO:0007669"/>
    <property type="project" value="TreeGrafter"/>
</dbReference>
<feature type="domain" description="Ketosynthase family 3 (KS3)" evidence="2">
    <location>
        <begin position="1"/>
        <end position="131"/>
    </location>
</feature>
<dbReference type="PROSITE" id="PS52004">
    <property type="entry name" value="KS3_2"/>
    <property type="match status" value="1"/>
</dbReference>
<dbReference type="SMART" id="SM00825">
    <property type="entry name" value="PKS_KS"/>
    <property type="match status" value="1"/>
</dbReference>
<dbReference type="Pfam" id="PF02801">
    <property type="entry name" value="Ketoacyl-synt_C"/>
    <property type="match status" value="1"/>
</dbReference>
<proteinExistence type="inferred from homology"/>
<dbReference type="InterPro" id="IPR014031">
    <property type="entry name" value="Ketoacyl_synth_C"/>
</dbReference>
<organism evidence="3 4">
    <name type="scientific">Didymosphaeria variabile</name>
    <dbReference type="NCBI Taxonomy" id="1932322"/>
    <lineage>
        <taxon>Eukaryota</taxon>
        <taxon>Fungi</taxon>
        <taxon>Dikarya</taxon>
        <taxon>Ascomycota</taxon>
        <taxon>Pezizomycotina</taxon>
        <taxon>Dothideomycetes</taxon>
        <taxon>Pleosporomycetidae</taxon>
        <taxon>Pleosporales</taxon>
        <taxon>Massarineae</taxon>
        <taxon>Didymosphaeriaceae</taxon>
        <taxon>Didymosphaeria</taxon>
    </lineage>
</organism>
<dbReference type="InterPro" id="IPR016039">
    <property type="entry name" value="Thiolase-like"/>
</dbReference>
<dbReference type="EMBL" id="JAPEUX010000004">
    <property type="protein sequence ID" value="KAJ4354679.1"/>
    <property type="molecule type" value="Genomic_DNA"/>
</dbReference>
<sequence length="131" mass="14194">MLAIVGGANLIQSPDLSIMLSNMSFLSPDGRCYSFDERGNGYARGEGVATLLLKPLSRAIENGDPIRALVRAVGINQDGHTKGGLTQPNMKMQAVLINETYRKAGLTKANTRYFEAHGTDDIPMSECILHD</sequence>
<reference evidence="3" key="1">
    <citation type="submission" date="2022-10" db="EMBL/GenBank/DDBJ databases">
        <title>Tapping the CABI collections for fungal endophytes: first genome assemblies for Collariella, Neodidymelliopsis, Ascochyta clinopodiicola, Didymella pomorum, Didymosphaeria variabile, Neocosmospora piperis and Neocucurbitaria cava.</title>
        <authorList>
            <person name="Hill R."/>
        </authorList>
    </citation>
    <scope>NUCLEOTIDE SEQUENCE</scope>
    <source>
        <strain evidence="3">IMI 356815</strain>
    </source>
</reference>
<dbReference type="InterPro" id="IPR014030">
    <property type="entry name" value="Ketoacyl_synth_N"/>
</dbReference>
<evidence type="ECO:0000313" key="3">
    <source>
        <dbReference type="EMBL" id="KAJ4354679.1"/>
    </source>
</evidence>
<dbReference type="GO" id="GO:0044550">
    <property type="term" value="P:secondary metabolite biosynthetic process"/>
    <property type="evidence" value="ECO:0007669"/>
    <property type="project" value="TreeGrafter"/>
</dbReference>
<dbReference type="PANTHER" id="PTHR43775:SF29">
    <property type="entry name" value="ASPERFURANONE POLYKETIDE SYNTHASE AFOG-RELATED"/>
    <property type="match status" value="1"/>
</dbReference>
<keyword evidence="1" id="KW-0808">Transferase</keyword>
<dbReference type="Pfam" id="PF00109">
    <property type="entry name" value="ketoacyl-synt"/>
    <property type="match status" value="1"/>
</dbReference>
<keyword evidence="4" id="KW-1185">Reference proteome</keyword>
<dbReference type="CDD" id="cd00833">
    <property type="entry name" value="PKS"/>
    <property type="match status" value="1"/>
</dbReference>
<accession>A0A9W8XNB4</accession>
<dbReference type="GO" id="GO:0006633">
    <property type="term" value="P:fatty acid biosynthetic process"/>
    <property type="evidence" value="ECO:0007669"/>
    <property type="project" value="TreeGrafter"/>
</dbReference>
<evidence type="ECO:0000313" key="4">
    <source>
        <dbReference type="Proteomes" id="UP001140513"/>
    </source>
</evidence>
<name>A0A9W8XNB4_9PLEO</name>
<dbReference type="GeneID" id="80909946"/>
<dbReference type="RefSeq" id="XP_056072453.1">
    <property type="nucleotide sequence ID" value="XM_056215186.1"/>
</dbReference>
<protein>
    <recommendedName>
        <fullName evidence="2">Ketosynthase family 3 (KS3) domain-containing protein</fullName>
    </recommendedName>
</protein>
<dbReference type="Proteomes" id="UP001140513">
    <property type="component" value="Unassembled WGS sequence"/>
</dbReference>
<dbReference type="PANTHER" id="PTHR43775">
    <property type="entry name" value="FATTY ACID SYNTHASE"/>
    <property type="match status" value="1"/>
</dbReference>
<evidence type="ECO:0000256" key="1">
    <source>
        <dbReference type="RuleBase" id="RU003694"/>
    </source>
</evidence>
<dbReference type="InterPro" id="IPR020841">
    <property type="entry name" value="PKS_Beta-ketoAc_synthase_dom"/>
</dbReference>
<comment type="similarity">
    <text evidence="1">Belongs to the thiolase-like superfamily. Beta-ketoacyl-ACP synthases family.</text>
</comment>
<dbReference type="AlphaFoldDB" id="A0A9W8XNB4"/>
<dbReference type="SUPFAM" id="SSF53901">
    <property type="entry name" value="Thiolase-like"/>
    <property type="match status" value="1"/>
</dbReference>
<dbReference type="Gene3D" id="3.40.47.10">
    <property type="match status" value="1"/>
</dbReference>
<dbReference type="OrthoDB" id="329835at2759"/>